<comment type="caution">
    <text evidence="1">The sequence shown here is derived from an EMBL/GenBank/DDBJ whole genome shotgun (WGS) entry which is preliminary data.</text>
</comment>
<dbReference type="Proteomes" id="UP000824881">
    <property type="component" value="Unassembled WGS sequence"/>
</dbReference>
<protein>
    <submittedName>
        <fullName evidence="1">Uncharacterized protein</fullName>
    </submittedName>
</protein>
<reference evidence="1 2" key="1">
    <citation type="journal article" date="2021" name="Appl. Environ. Microbiol.">
        <title>Genetic linkage and physical mapping for an oyster mushroom Pleurotus cornucopiae and QTL analysis for the trait cap color.</title>
        <authorList>
            <person name="Zhang Y."/>
            <person name="Gao W."/>
            <person name="Sonnenberg A."/>
            <person name="Chen Q."/>
            <person name="Zhang J."/>
            <person name="Huang C."/>
        </authorList>
    </citation>
    <scope>NUCLEOTIDE SEQUENCE [LARGE SCALE GENOMIC DNA]</scope>
    <source>
        <strain evidence="1">CCMSSC00406</strain>
    </source>
</reference>
<evidence type="ECO:0000313" key="2">
    <source>
        <dbReference type="Proteomes" id="UP000824881"/>
    </source>
</evidence>
<dbReference type="EMBL" id="WQMT02000004">
    <property type="protein sequence ID" value="KAG9223615.1"/>
    <property type="molecule type" value="Genomic_DNA"/>
</dbReference>
<proteinExistence type="predicted"/>
<accession>A0ACB7J018</accession>
<keyword evidence="2" id="KW-1185">Reference proteome</keyword>
<gene>
    <name evidence="1" type="ORF">CCMSSC00406_0009246</name>
</gene>
<organism evidence="1 2">
    <name type="scientific">Pleurotus cornucopiae</name>
    <name type="common">Cornucopia mushroom</name>
    <dbReference type="NCBI Taxonomy" id="5321"/>
    <lineage>
        <taxon>Eukaryota</taxon>
        <taxon>Fungi</taxon>
        <taxon>Dikarya</taxon>
        <taxon>Basidiomycota</taxon>
        <taxon>Agaricomycotina</taxon>
        <taxon>Agaricomycetes</taxon>
        <taxon>Agaricomycetidae</taxon>
        <taxon>Agaricales</taxon>
        <taxon>Pleurotineae</taxon>
        <taxon>Pleurotaceae</taxon>
        <taxon>Pleurotus</taxon>
    </lineage>
</organism>
<sequence length="113" mass="11489">MMNTTTPAAGKGSPLDNALTSFSKSYSAAPIAAATTKAEANTNHTDTTKCQAHAASVAYRPAYAYLGEANPGIYATPGPASSPVGSLRLAFPHDAKVVDATQAKADLNTYGGK</sequence>
<evidence type="ECO:0000313" key="1">
    <source>
        <dbReference type="EMBL" id="KAG9223615.1"/>
    </source>
</evidence>
<name>A0ACB7J018_PLECO</name>